<comment type="caution">
    <text evidence="2">The sequence shown here is derived from an EMBL/GenBank/DDBJ whole genome shotgun (WGS) entry which is preliminary data.</text>
</comment>
<dbReference type="EMBL" id="JARAKH010000028">
    <property type="protein sequence ID" value="KAK8388546.1"/>
    <property type="molecule type" value="Genomic_DNA"/>
</dbReference>
<keyword evidence="3" id="KW-1185">Reference proteome</keyword>
<gene>
    <name evidence="2" type="ORF">O3P69_020493</name>
</gene>
<organism evidence="2 3">
    <name type="scientific">Scylla paramamosain</name>
    <name type="common">Mud crab</name>
    <dbReference type="NCBI Taxonomy" id="85552"/>
    <lineage>
        <taxon>Eukaryota</taxon>
        <taxon>Metazoa</taxon>
        <taxon>Ecdysozoa</taxon>
        <taxon>Arthropoda</taxon>
        <taxon>Crustacea</taxon>
        <taxon>Multicrustacea</taxon>
        <taxon>Malacostraca</taxon>
        <taxon>Eumalacostraca</taxon>
        <taxon>Eucarida</taxon>
        <taxon>Decapoda</taxon>
        <taxon>Pleocyemata</taxon>
        <taxon>Brachyura</taxon>
        <taxon>Eubrachyura</taxon>
        <taxon>Portunoidea</taxon>
        <taxon>Portunidae</taxon>
        <taxon>Portuninae</taxon>
        <taxon>Scylla</taxon>
    </lineage>
</organism>
<name>A0AAW0TM91_SCYPA</name>
<feature type="compositionally biased region" description="Polar residues" evidence="1">
    <location>
        <begin position="106"/>
        <end position="116"/>
    </location>
</feature>
<proteinExistence type="predicted"/>
<protein>
    <submittedName>
        <fullName evidence="2">Uncharacterized protein</fullName>
    </submittedName>
</protein>
<dbReference type="Proteomes" id="UP001487740">
    <property type="component" value="Unassembled WGS sequence"/>
</dbReference>
<evidence type="ECO:0000313" key="2">
    <source>
        <dbReference type="EMBL" id="KAK8388546.1"/>
    </source>
</evidence>
<sequence>MQSKRHTHVCWVRSVAGGVSWLERRSDGLNRGSPVAAAAVCLALTLTLRPSRRSLRPRSACPPRLAATFGGYCSPPPTPCPPVAGERNAKERAGQTPSSEPKERLTNATEKWTVSPRTPKRY</sequence>
<evidence type="ECO:0000256" key="1">
    <source>
        <dbReference type="SAM" id="MobiDB-lite"/>
    </source>
</evidence>
<dbReference type="AlphaFoldDB" id="A0AAW0TM91"/>
<evidence type="ECO:0000313" key="3">
    <source>
        <dbReference type="Proteomes" id="UP001487740"/>
    </source>
</evidence>
<reference evidence="2 3" key="1">
    <citation type="submission" date="2023-03" db="EMBL/GenBank/DDBJ databases">
        <title>High-quality genome of Scylla paramamosain provides insights in environmental adaptation.</title>
        <authorList>
            <person name="Zhang L."/>
        </authorList>
    </citation>
    <scope>NUCLEOTIDE SEQUENCE [LARGE SCALE GENOMIC DNA]</scope>
    <source>
        <strain evidence="2">LZ_2023a</strain>
        <tissue evidence="2">Muscle</tissue>
    </source>
</reference>
<feature type="region of interest" description="Disordered" evidence="1">
    <location>
        <begin position="72"/>
        <end position="122"/>
    </location>
</feature>
<accession>A0AAW0TM91</accession>